<comment type="caution">
    <text evidence="1">The sequence shown here is derived from an EMBL/GenBank/DDBJ whole genome shotgun (WGS) entry which is preliminary data.</text>
</comment>
<reference evidence="1" key="1">
    <citation type="submission" date="2022-08" db="EMBL/GenBank/DDBJ databases">
        <title>Genome Sequence of Fusarium decemcellulare.</title>
        <authorList>
            <person name="Buettner E."/>
        </authorList>
    </citation>
    <scope>NUCLEOTIDE SEQUENCE</scope>
    <source>
        <strain evidence="1">Babe19</strain>
    </source>
</reference>
<evidence type="ECO:0000313" key="2">
    <source>
        <dbReference type="Proteomes" id="UP001148629"/>
    </source>
</evidence>
<evidence type="ECO:0000313" key="1">
    <source>
        <dbReference type="EMBL" id="KAJ3522219.1"/>
    </source>
</evidence>
<accession>A0ACC1RPD1</accession>
<organism evidence="1 2">
    <name type="scientific">Fusarium decemcellulare</name>
    <dbReference type="NCBI Taxonomy" id="57161"/>
    <lineage>
        <taxon>Eukaryota</taxon>
        <taxon>Fungi</taxon>
        <taxon>Dikarya</taxon>
        <taxon>Ascomycota</taxon>
        <taxon>Pezizomycotina</taxon>
        <taxon>Sordariomycetes</taxon>
        <taxon>Hypocreomycetidae</taxon>
        <taxon>Hypocreales</taxon>
        <taxon>Nectriaceae</taxon>
        <taxon>Fusarium</taxon>
        <taxon>Fusarium decemcellulare species complex</taxon>
    </lineage>
</organism>
<dbReference type="EMBL" id="JANRMS010002493">
    <property type="protein sequence ID" value="KAJ3522219.1"/>
    <property type="molecule type" value="Genomic_DNA"/>
</dbReference>
<name>A0ACC1RPD1_9HYPO</name>
<protein>
    <submittedName>
        <fullName evidence="1">Uncharacterized protein</fullName>
    </submittedName>
</protein>
<proteinExistence type="predicted"/>
<gene>
    <name evidence="1" type="ORF">NM208_g12953</name>
</gene>
<keyword evidence="2" id="KW-1185">Reference proteome</keyword>
<sequence>MEQQTAEIFTITLANIPSQTKMQAELSFMCLLKHRVEAGHQIFTLTVPTFIAPRYGDVPPGIRMLTRDNHFLSLDVDVLTAEDIVSVESETHLIKYAMGAGPRPCQTWDEFIAGYDNDATSLRAATVELKHRLTSLDKDLVITINTTLSDNSEAPQACLETHPTLRNHQALMLTIPPELMTADVNSTNDGGQIIFLADRSGSMDDKIHSLKSAMMFFINGIPKNRPFNIWCFGSQYTCLWPQSRRLDEASQQEAIAYVRNEFASDMGGTAILPALEEICSTLRHYPTTDVIVLTDGQVWSAPETIGFVRSMRAISRGTARFFSLGIGDAVSHELVEGIAKAGGGYAEVITSASGGGWEDRVVAVLKAATTSHISRLCLKLEWEEQDNLRPPSNFKQSPADVSSLSPFLRSRIFLLFDSEEPHPELKRIALQIHSPNGNIINKTILPKRLCQPDTLIHKLAARALLGDLERGESWLGIVGNDGPRIRTEAIDLGCKWSLVSKWTSIYAVEEETAPPNEGMMIGMEIPKAADELNDALLLRRGGRAAVQLRPRLPRPGVGAEESGSESGNSESSLDTHTDQQSVSGDNSDDDSDDDANSPGFDLNSGQDTDPGAGRESPSHGRVDQPGESKAPSDMPQGQSGVIEALQLGDEQPNDMMRHSHGWNPTSRLEYDASPGAQVPLPHMIETARLSDRPILSSVTGPDFRHRQKRRRKCNDLPDGQYFSLSRRRYSVDRWIEPSGGVTSVPPSNNTRSMAPSSVQQAISSMDSSVVSSHMPELEVISNAAVLARGSRYRHGDEPHSASLSRASSDMPRLSSLRTVIPDSFPAFGSPAFYNNLGVSEPPSSQYSSTFEAASAPIFNPPASTSLVRDVRPVAKSPDELAAEQFIRQLVLVQLPDGRFSFSDDDSVKATLGLPFLCLVTSLRRKLNSFDLAVTIAVVSLLEEQFQGCQDLWVLMVRKASDYITGCNQGAIVEELQQEARQGVRSMGSVLKELKDGEVATEAVTELERAPIS</sequence>
<dbReference type="Proteomes" id="UP001148629">
    <property type="component" value="Unassembled WGS sequence"/>
</dbReference>